<name>A0AAE0PN74_SORBR</name>
<accession>A0AAE0PN74</accession>
<reference evidence="1" key="1">
    <citation type="journal article" date="2023" name="Mol. Phylogenet. Evol.">
        <title>Genome-scale phylogeny and comparative genomics of the fungal order Sordariales.</title>
        <authorList>
            <person name="Hensen N."/>
            <person name="Bonometti L."/>
            <person name="Westerberg I."/>
            <person name="Brannstrom I.O."/>
            <person name="Guillou S."/>
            <person name="Cros-Aarteil S."/>
            <person name="Calhoun S."/>
            <person name="Haridas S."/>
            <person name="Kuo A."/>
            <person name="Mondo S."/>
            <person name="Pangilinan J."/>
            <person name="Riley R."/>
            <person name="LaButti K."/>
            <person name="Andreopoulos B."/>
            <person name="Lipzen A."/>
            <person name="Chen C."/>
            <person name="Yan M."/>
            <person name="Daum C."/>
            <person name="Ng V."/>
            <person name="Clum A."/>
            <person name="Steindorff A."/>
            <person name="Ohm R.A."/>
            <person name="Martin F."/>
            <person name="Silar P."/>
            <person name="Natvig D.O."/>
            <person name="Lalanne C."/>
            <person name="Gautier V."/>
            <person name="Ament-Velasquez S.L."/>
            <person name="Kruys A."/>
            <person name="Hutchinson M.I."/>
            <person name="Powell A.J."/>
            <person name="Barry K."/>
            <person name="Miller A.N."/>
            <person name="Grigoriev I.V."/>
            <person name="Debuchy R."/>
            <person name="Gladieux P."/>
            <person name="Hiltunen Thoren M."/>
            <person name="Johannesson H."/>
        </authorList>
    </citation>
    <scope>NUCLEOTIDE SEQUENCE</scope>
    <source>
        <strain evidence="1">FGSC 1904</strain>
    </source>
</reference>
<organism evidence="1 2">
    <name type="scientific">Sordaria brevicollis</name>
    <dbReference type="NCBI Taxonomy" id="83679"/>
    <lineage>
        <taxon>Eukaryota</taxon>
        <taxon>Fungi</taxon>
        <taxon>Dikarya</taxon>
        <taxon>Ascomycota</taxon>
        <taxon>Pezizomycotina</taxon>
        <taxon>Sordariomycetes</taxon>
        <taxon>Sordariomycetidae</taxon>
        <taxon>Sordariales</taxon>
        <taxon>Sordariaceae</taxon>
        <taxon>Sordaria</taxon>
    </lineage>
</organism>
<evidence type="ECO:0000313" key="1">
    <source>
        <dbReference type="EMBL" id="KAK3403141.1"/>
    </source>
</evidence>
<proteinExistence type="predicted"/>
<comment type="caution">
    <text evidence="1">The sequence shown here is derived from an EMBL/GenBank/DDBJ whole genome shotgun (WGS) entry which is preliminary data.</text>
</comment>
<dbReference type="Proteomes" id="UP001281003">
    <property type="component" value="Unassembled WGS sequence"/>
</dbReference>
<dbReference type="Gene3D" id="3.40.50.1820">
    <property type="entry name" value="alpha/beta hydrolase"/>
    <property type="match status" value="1"/>
</dbReference>
<dbReference type="PANTHER" id="PTHR22946">
    <property type="entry name" value="DIENELACTONE HYDROLASE DOMAIN-CONTAINING PROTEIN-RELATED"/>
    <property type="match status" value="1"/>
</dbReference>
<dbReference type="SUPFAM" id="SSF53474">
    <property type="entry name" value="alpha/beta-Hydrolases"/>
    <property type="match status" value="1"/>
</dbReference>
<dbReference type="EMBL" id="JAUTDP010000001">
    <property type="protein sequence ID" value="KAK3403141.1"/>
    <property type="molecule type" value="Genomic_DNA"/>
</dbReference>
<dbReference type="InterPro" id="IPR050261">
    <property type="entry name" value="FrsA_esterase"/>
</dbReference>
<keyword evidence="2" id="KW-1185">Reference proteome</keyword>
<gene>
    <name evidence="1" type="ORF">B0T20DRAFT_17831</name>
</gene>
<dbReference type="PANTHER" id="PTHR22946:SF0">
    <property type="entry name" value="DIENELACTONE HYDROLASE DOMAIN-CONTAINING PROTEIN"/>
    <property type="match status" value="1"/>
</dbReference>
<sequence length="363" mass="39691">MPPVQTASNSGGISTDGLPPVPAISLRTIPMAGILVDVYGLDELPPSVTKVSCLWLHHQRTRNKEHMREIATRCVSAWNESLSSSSEKGERGLIALAYDQRNHGTRLVHDPANGAWREGNKTHAQDMLGGIVGMVGDQRVLLDVVESYLFHETAEEGKQRKVIDHHLALGVSLGGHSVWQLMFADPRVRAGVAVIGCPDYMNLITDRARLSKLSTYSAETGAATFLGSKDFPPSLVEAACRRDPKGILFGTSPIPSFSSSDEEESQRRQILIKRLQGKQFLLCNGAEDKLVPPRCGESFTRWFKEAADKYKEARISVDERTYAGVGHTFSVGMVKDAVEWVKEVVKGADADIAAQARSGKSKI</sequence>
<dbReference type="InterPro" id="IPR029058">
    <property type="entry name" value="AB_hydrolase_fold"/>
</dbReference>
<reference evidence="1" key="2">
    <citation type="submission" date="2023-07" db="EMBL/GenBank/DDBJ databases">
        <authorList>
            <consortium name="Lawrence Berkeley National Laboratory"/>
            <person name="Haridas S."/>
            <person name="Hensen N."/>
            <person name="Bonometti L."/>
            <person name="Westerberg I."/>
            <person name="Brannstrom I.O."/>
            <person name="Guillou S."/>
            <person name="Cros-Aarteil S."/>
            <person name="Calhoun S."/>
            <person name="Kuo A."/>
            <person name="Mondo S."/>
            <person name="Pangilinan J."/>
            <person name="Riley R."/>
            <person name="LaButti K."/>
            <person name="Andreopoulos B."/>
            <person name="Lipzen A."/>
            <person name="Chen C."/>
            <person name="Yanf M."/>
            <person name="Daum C."/>
            <person name="Ng V."/>
            <person name="Clum A."/>
            <person name="Steindorff A."/>
            <person name="Ohm R."/>
            <person name="Martin F."/>
            <person name="Silar P."/>
            <person name="Natvig D."/>
            <person name="Lalanne C."/>
            <person name="Gautier V."/>
            <person name="Ament-velasquez S.L."/>
            <person name="Kruys A."/>
            <person name="Hutchinson M.I."/>
            <person name="Powell A.J."/>
            <person name="Barry K."/>
            <person name="Miller A.N."/>
            <person name="Grigoriev I.V."/>
            <person name="Debuchy R."/>
            <person name="Gladieux P."/>
            <person name="Thoren M.H."/>
            <person name="Johannesson H."/>
        </authorList>
    </citation>
    <scope>NUCLEOTIDE SEQUENCE</scope>
    <source>
        <strain evidence="1">FGSC 1904</strain>
    </source>
</reference>
<dbReference type="AlphaFoldDB" id="A0AAE0PN74"/>
<evidence type="ECO:0000313" key="2">
    <source>
        <dbReference type="Proteomes" id="UP001281003"/>
    </source>
</evidence>
<protein>
    <submittedName>
        <fullName evidence="1">Uncharacterized protein</fullName>
    </submittedName>
</protein>